<evidence type="ECO:0000256" key="8">
    <source>
        <dbReference type="RuleBase" id="RU361189"/>
    </source>
</evidence>
<comment type="similarity">
    <text evidence="2 8">Belongs to the V-ATPase 116 kDa subunit family.</text>
</comment>
<feature type="transmembrane region" description="Helical" evidence="8">
    <location>
        <begin position="441"/>
        <end position="467"/>
    </location>
</feature>
<evidence type="ECO:0000256" key="3">
    <source>
        <dbReference type="ARBA" id="ARBA00022448"/>
    </source>
</evidence>
<keyword evidence="8" id="KW-0375">Hydrogen ion transport</keyword>
<evidence type="ECO:0000256" key="6">
    <source>
        <dbReference type="ARBA" id="ARBA00023065"/>
    </source>
</evidence>
<keyword evidence="4 8" id="KW-0812">Transmembrane</keyword>
<name>A0A146KHG3_9EUKA</name>
<dbReference type="EMBL" id="GDID01001917">
    <property type="protein sequence ID" value="JAP94689.1"/>
    <property type="molecule type" value="Transcribed_RNA"/>
</dbReference>
<feature type="transmembrane region" description="Helical" evidence="8">
    <location>
        <begin position="168"/>
        <end position="187"/>
    </location>
</feature>
<dbReference type="GO" id="GO:0046961">
    <property type="term" value="F:proton-transporting ATPase activity, rotational mechanism"/>
    <property type="evidence" value="ECO:0007669"/>
    <property type="project" value="InterPro"/>
</dbReference>
<evidence type="ECO:0000256" key="4">
    <source>
        <dbReference type="ARBA" id="ARBA00022692"/>
    </source>
</evidence>
<evidence type="ECO:0000256" key="1">
    <source>
        <dbReference type="ARBA" id="ARBA00004141"/>
    </source>
</evidence>
<dbReference type="PANTHER" id="PTHR11629:SF63">
    <property type="entry name" value="V-TYPE PROTON ATPASE SUBUNIT A"/>
    <property type="match status" value="1"/>
</dbReference>
<evidence type="ECO:0000256" key="2">
    <source>
        <dbReference type="ARBA" id="ARBA00009904"/>
    </source>
</evidence>
<sequence length="516" mass="59156">YSDIRQQNVLFQLSAFIDQVDQTINLEKTLVLNLDKFQANNLKMSAYCWVPSKKVELVRQTIAQFDQLFGNQQTLFEVNVQTEKPPPTHFTTNEYTQVFQSIVAAYGQPSYKEINPGFFYLFQFAFTYGLMFGDVGHGLLNMLVALLMIINQKKLEKVKFDMIEMLFYGRYIILLQSIFSVFAGFFYNDYFSLSFNVFKSRYSWKVTGNKAIGILTGQRGSNFGIDAFWRRSDNSMAFLNSYKMKMSVIIGFLQMIYGLVLKAMNLINKQKYQKIFCVWAPEFLIMFSFFGYMVFCIIYKWFCVFEKGSDAPGLINLLIGVILKMGKVDSENQLMNSVSTQQTLQTLVFAVFVICIIWLIIADPIYQARQKKILKEDKQMSDIVVQQAIHTIEYVLSCISHTASYLRLWALSLAHSQLSEVLYSQLVEKIAYSLVDSLQPAIGITGSILALTILFPAWFGASAALLCMMEGLSAYLHCLRLCWIEFNSKFFEAEGHAFSPMEVETNSSILESCNQE</sequence>
<dbReference type="GO" id="GO:0051117">
    <property type="term" value="F:ATPase binding"/>
    <property type="evidence" value="ECO:0007669"/>
    <property type="project" value="TreeGrafter"/>
</dbReference>
<keyword evidence="3 8" id="KW-0813">Transport</keyword>
<protein>
    <recommendedName>
        <fullName evidence="8">V-type proton ATPase subunit a</fullName>
    </recommendedName>
</protein>
<feature type="transmembrane region" description="Helical" evidence="8">
    <location>
        <begin position="344"/>
        <end position="362"/>
    </location>
</feature>
<feature type="transmembrane region" description="Helical" evidence="8">
    <location>
        <begin position="276"/>
        <end position="302"/>
    </location>
</feature>
<feature type="transmembrane region" description="Helical" evidence="8">
    <location>
        <begin position="246"/>
        <end position="264"/>
    </location>
</feature>
<gene>
    <name evidence="9" type="ORF">TPC1_12571</name>
</gene>
<proteinExistence type="inferred from homology"/>
<dbReference type="GO" id="GO:0033179">
    <property type="term" value="C:proton-transporting V-type ATPase, V0 domain"/>
    <property type="evidence" value="ECO:0007669"/>
    <property type="project" value="InterPro"/>
</dbReference>
<feature type="non-terminal residue" evidence="9">
    <location>
        <position position="1"/>
    </location>
</feature>
<evidence type="ECO:0000313" key="9">
    <source>
        <dbReference type="EMBL" id="JAP94689.1"/>
    </source>
</evidence>
<reference evidence="9" key="1">
    <citation type="submission" date="2015-07" db="EMBL/GenBank/DDBJ databases">
        <title>Adaptation to a free-living lifestyle via gene acquisitions in the diplomonad Trepomonas sp. PC1.</title>
        <authorList>
            <person name="Xu F."/>
            <person name="Jerlstrom-Hultqvist J."/>
            <person name="Kolisko M."/>
            <person name="Simpson A.G.B."/>
            <person name="Roger A.J."/>
            <person name="Svard S.G."/>
            <person name="Andersson J.O."/>
        </authorList>
    </citation>
    <scope>NUCLEOTIDE SEQUENCE</scope>
    <source>
        <strain evidence="9">PC1</strain>
    </source>
</reference>
<evidence type="ECO:0000256" key="5">
    <source>
        <dbReference type="ARBA" id="ARBA00022989"/>
    </source>
</evidence>
<comment type="function">
    <text evidence="8">Essential component of the vacuolar proton pump (V-ATPase), a multimeric enzyme that catalyzes the translocation of protons across the membranes. Required for assembly and activity of the V-ATPase.</text>
</comment>
<keyword evidence="5 8" id="KW-1133">Transmembrane helix</keyword>
<dbReference type="PANTHER" id="PTHR11629">
    <property type="entry name" value="VACUOLAR PROTON ATPASES"/>
    <property type="match status" value="1"/>
</dbReference>
<dbReference type="GO" id="GO:0007035">
    <property type="term" value="P:vacuolar acidification"/>
    <property type="evidence" value="ECO:0007669"/>
    <property type="project" value="TreeGrafter"/>
</dbReference>
<dbReference type="InterPro" id="IPR002490">
    <property type="entry name" value="V-ATPase_116kDa_su"/>
</dbReference>
<organism evidence="9">
    <name type="scientific">Trepomonas sp. PC1</name>
    <dbReference type="NCBI Taxonomy" id="1076344"/>
    <lineage>
        <taxon>Eukaryota</taxon>
        <taxon>Metamonada</taxon>
        <taxon>Diplomonadida</taxon>
        <taxon>Hexamitidae</taxon>
        <taxon>Hexamitinae</taxon>
        <taxon>Trepomonas</taxon>
    </lineage>
</organism>
<evidence type="ECO:0000256" key="7">
    <source>
        <dbReference type="ARBA" id="ARBA00023136"/>
    </source>
</evidence>
<comment type="subcellular location">
    <subcellularLocation>
        <location evidence="1">Membrane</location>
        <topology evidence="1">Multi-pass membrane protein</topology>
    </subcellularLocation>
</comment>
<dbReference type="AlphaFoldDB" id="A0A146KHG3"/>
<dbReference type="Pfam" id="PF01496">
    <property type="entry name" value="V_ATPase_I"/>
    <property type="match status" value="1"/>
</dbReference>
<accession>A0A146KHG3</accession>
<keyword evidence="7 8" id="KW-0472">Membrane</keyword>
<keyword evidence="6 8" id="KW-0406">Ion transport</keyword>
<feature type="transmembrane region" description="Helical" evidence="8">
    <location>
        <begin position="118"/>
        <end position="147"/>
    </location>
</feature>
<feature type="non-terminal residue" evidence="9">
    <location>
        <position position="516"/>
    </location>
</feature>
<dbReference type="GO" id="GO:0016471">
    <property type="term" value="C:vacuolar proton-transporting V-type ATPase complex"/>
    <property type="evidence" value="ECO:0007669"/>
    <property type="project" value="TreeGrafter"/>
</dbReference>